<proteinExistence type="predicted"/>
<dbReference type="Proteomes" id="UP000799092">
    <property type="component" value="Unassembled WGS sequence"/>
</dbReference>
<accession>A0A6A8DJ54</accession>
<dbReference type="RefSeq" id="WP_153737384.1">
    <property type="nucleotide sequence ID" value="NZ_WJNG01000011.1"/>
</dbReference>
<sequence length="149" mass="16643">MIIALNQKEEYIAKLILEIQLPAYQLEADLINFSGIPALRDTVQTIMDSDETFMGFEKAGELLGVVSYIQHSGYVEICRLIVKPSNFGLGVGQSMVRYVLDSVKPGERVIVSTGTKNYPAKNLYNKLGFKETEEKKVSPGFTITSFKKE</sequence>
<dbReference type="CDD" id="cd04301">
    <property type="entry name" value="NAT_SF"/>
    <property type="match status" value="1"/>
</dbReference>
<gene>
    <name evidence="2" type="ORF">GH741_13915</name>
</gene>
<dbReference type="OrthoDB" id="46888at2"/>
<dbReference type="InterPro" id="IPR000182">
    <property type="entry name" value="GNAT_dom"/>
</dbReference>
<dbReference type="InterPro" id="IPR016181">
    <property type="entry name" value="Acyl_CoA_acyltransferase"/>
</dbReference>
<keyword evidence="2" id="KW-0808">Transferase</keyword>
<dbReference type="PROSITE" id="PS51186">
    <property type="entry name" value="GNAT"/>
    <property type="match status" value="1"/>
</dbReference>
<keyword evidence="3" id="KW-1185">Reference proteome</keyword>
<dbReference type="EMBL" id="WJNG01000011">
    <property type="protein sequence ID" value="MRH43769.1"/>
    <property type="molecule type" value="Genomic_DNA"/>
</dbReference>
<evidence type="ECO:0000259" key="1">
    <source>
        <dbReference type="PROSITE" id="PS51186"/>
    </source>
</evidence>
<organism evidence="2 3">
    <name type="scientific">Aquibacillus halophilus</name>
    <dbReference type="NCBI Taxonomy" id="930132"/>
    <lineage>
        <taxon>Bacteria</taxon>
        <taxon>Bacillati</taxon>
        <taxon>Bacillota</taxon>
        <taxon>Bacilli</taxon>
        <taxon>Bacillales</taxon>
        <taxon>Bacillaceae</taxon>
        <taxon>Aquibacillus</taxon>
    </lineage>
</organism>
<dbReference type="GO" id="GO:0016747">
    <property type="term" value="F:acyltransferase activity, transferring groups other than amino-acyl groups"/>
    <property type="evidence" value="ECO:0007669"/>
    <property type="project" value="InterPro"/>
</dbReference>
<dbReference type="SUPFAM" id="SSF55729">
    <property type="entry name" value="Acyl-CoA N-acyltransferases (Nat)"/>
    <property type="match status" value="1"/>
</dbReference>
<feature type="domain" description="N-acetyltransferase" evidence="1">
    <location>
        <begin position="10"/>
        <end position="149"/>
    </location>
</feature>
<name>A0A6A8DJ54_9BACI</name>
<evidence type="ECO:0000313" key="3">
    <source>
        <dbReference type="Proteomes" id="UP000799092"/>
    </source>
</evidence>
<dbReference type="AlphaFoldDB" id="A0A6A8DJ54"/>
<protein>
    <submittedName>
        <fullName evidence="2">GNAT family N-acetyltransferase</fullName>
    </submittedName>
</protein>
<dbReference type="Gene3D" id="3.40.630.30">
    <property type="match status" value="1"/>
</dbReference>
<comment type="caution">
    <text evidence="2">The sequence shown here is derived from an EMBL/GenBank/DDBJ whole genome shotgun (WGS) entry which is preliminary data.</text>
</comment>
<dbReference type="Pfam" id="PF13673">
    <property type="entry name" value="Acetyltransf_10"/>
    <property type="match status" value="1"/>
</dbReference>
<reference evidence="2" key="1">
    <citation type="submission" date="2019-11" db="EMBL/GenBank/DDBJ databases">
        <authorList>
            <person name="Li J."/>
        </authorList>
    </citation>
    <scope>NUCLEOTIDE SEQUENCE</scope>
    <source>
        <strain evidence="2">B6B</strain>
    </source>
</reference>
<evidence type="ECO:0000313" key="2">
    <source>
        <dbReference type="EMBL" id="MRH43769.1"/>
    </source>
</evidence>